<organism evidence="2">
    <name type="scientific">Cladocopium goreaui</name>
    <dbReference type="NCBI Taxonomy" id="2562237"/>
    <lineage>
        <taxon>Eukaryota</taxon>
        <taxon>Sar</taxon>
        <taxon>Alveolata</taxon>
        <taxon>Dinophyceae</taxon>
        <taxon>Suessiales</taxon>
        <taxon>Symbiodiniaceae</taxon>
        <taxon>Cladocopium</taxon>
    </lineage>
</organism>
<evidence type="ECO:0000256" key="1">
    <source>
        <dbReference type="SAM" id="SignalP"/>
    </source>
</evidence>
<dbReference type="EMBL" id="CAMXCT010001842">
    <property type="protein sequence ID" value="CAI3993511.1"/>
    <property type="molecule type" value="Genomic_DNA"/>
</dbReference>
<gene>
    <name evidence="2" type="ORF">C1SCF055_LOCUS20252</name>
</gene>
<dbReference type="EMBL" id="CAMXCT020001842">
    <property type="protein sequence ID" value="CAL1146886.1"/>
    <property type="molecule type" value="Genomic_DNA"/>
</dbReference>
<feature type="chain" id="PRO_5043270559" evidence="1">
    <location>
        <begin position="17"/>
        <end position="158"/>
    </location>
</feature>
<dbReference type="EMBL" id="CAMXCT030001842">
    <property type="protein sequence ID" value="CAL4780823.1"/>
    <property type="molecule type" value="Genomic_DNA"/>
</dbReference>
<name>A0A9P1CLB3_9DINO</name>
<feature type="signal peptide" evidence="1">
    <location>
        <begin position="1"/>
        <end position="16"/>
    </location>
</feature>
<evidence type="ECO:0000313" key="2">
    <source>
        <dbReference type="EMBL" id="CAI3993511.1"/>
    </source>
</evidence>
<dbReference type="Proteomes" id="UP001152797">
    <property type="component" value="Unassembled WGS sequence"/>
</dbReference>
<evidence type="ECO:0000313" key="4">
    <source>
        <dbReference type="EMBL" id="CAL4780823.1"/>
    </source>
</evidence>
<reference evidence="2" key="1">
    <citation type="submission" date="2022-10" db="EMBL/GenBank/DDBJ databases">
        <authorList>
            <person name="Chen Y."/>
            <person name="Dougan E. K."/>
            <person name="Chan C."/>
            <person name="Rhodes N."/>
            <person name="Thang M."/>
        </authorList>
    </citation>
    <scope>NUCLEOTIDE SEQUENCE</scope>
</reference>
<evidence type="ECO:0000313" key="5">
    <source>
        <dbReference type="Proteomes" id="UP001152797"/>
    </source>
</evidence>
<evidence type="ECO:0000313" key="3">
    <source>
        <dbReference type="EMBL" id="CAL1146886.1"/>
    </source>
</evidence>
<sequence length="158" mass="17244">MSCFLMFVLFAIHVIAQQDGDTWLEGNGSAPQLRSGTSATLFNKDGCKTGKTYFTIPDGWKTKKCRKTVCVSADPGYVIDSTTLVVGKLRCKGRKKPCCGEAYTVNVKVYQIGNVTLPIPIEIPEKACVHIQAEGAKKHNVRGKAKCSITATQRLFSL</sequence>
<protein>
    <submittedName>
        <fullName evidence="4">Pherophorin domain-containing protein</fullName>
    </submittedName>
</protein>
<reference evidence="3" key="2">
    <citation type="submission" date="2024-04" db="EMBL/GenBank/DDBJ databases">
        <authorList>
            <person name="Chen Y."/>
            <person name="Shah S."/>
            <person name="Dougan E. K."/>
            <person name="Thang M."/>
            <person name="Chan C."/>
        </authorList>
    </citation>
    <scope>NUCLEOTIDE SEQUENCE [LARGE SCALE GENOMIC DNA]</scope>
</reference>
<keyword evidence="5" id="KW-1185">Reference proteome</keyword>
<keyword evidence="1" id="KW-0732">Signal</keyword>
<dbReference type="AlphaFoldDB" id="A0A9P1CLB3"/>
<accession>A0A9P1CLB3</accession>
<comment type="caution">
    <text evidence="2">The sequence shown here is derived from an EMBL/GenBank/DDBJ whole genome shotgun (WGS) entry which is preliminary data.</text>
</comment>
<proteinExistence type="predicted"/>